<reference evidence="4" key="1">
    <citation type="journal article" date="2019" name="Int. J. Syst. Evol. Microbiol.">
        <title>The Global Catalogue of Microorganisms (GCM) 10K type strain sequencing project: providing services to taxonomists for standard genome sequencing and annotation.</title>
        <authorList>
            <consortium name="The Broad Institute Genomics Platform"/>
            <consortium name="The Broad Institute Genome Sequencing Center for Infectious Disease"/>
            <person name="Wu L."/>
            <person name="Ma J."/>
        </authorList>
    </citation>
    <scope>NUCLEOTIDE SEQUENCE [LARGE SCALE GENOMIC DNA]</scope>
    <source>
        <strain evidence="4">CGMCC 4.7330</strain>
    </source>
</reference>
<feature type="domain" description="Mammalian cell entry C-terminal" evidence="2">
    <location>
        <begin position="106"/>
        <end position="323"/>
    </location>
</feature>
<protein>
    <submittedName>
        <fullName evidence="3">MCE family protein</fullName>
    </submittedName>
</protein>
<proteinExistence type="predicted"/>
<dbReference type="Pfam" id="PF02470">
    <property type="entry name" value="MlaD"/>
    <property type="match status" value="1"/>
</dbReference>
<dbReference type="InterPro" id="IPR024516">
    <property type="entry name" value="Mce_C"/>
</dbReference>
<dbReference type="Pfam" id="PF11887">
    <property type="entry name" value="Mce4_CUP1"/>
    <property type="match status" value="1"/>
</dbReference>
<dbReference type="PANTHER" id="PTHR33371:SF19">
    <property type="entry name" value="MCE-FAMILY PROTEIN MCE4A"/>
    <property type="match status" value="1"/>
</dbReference>
<evidence type="ECO:0000259" key="2">
    <source>
        <dbReference type="Pfam" id="PF11887"/>
    </source>
</evidence>
<sequence>MVLLLVAVAAVALTMFVGGFTPVAAVTVEAPRSGLVLDPDAKVRVRGVEIGRVTGVDTTGADARIALALDPDQLHLVPSNARVDIRSTTVFGAKYINFVIPDDPSSTPLRSGATVAAESVTVEFDTIFQHLSQVLNALEPEKLNATLAALGSALDGRGQKLGELLSTSDAYLREMNPYLPTLQRDLDATAQVTNIYADAAPDLLRAVDNLTVTGGTLVQEQRNFDGLLLNVIGMADTTGAVLRENETQVITALELLTPTTSLLNQYSPALYCLVNGLATALPLGEAVFGGGQEGVALNTNFMYGAEPYTYPRDLPKVNATGGPSCRGISDRYPGMHSDYTVTDTSEGAPYTPSTRLTLGPKVFEILFAGMPGVGQP</sequence>
<dbReference type="RefSeq" id="WP_378614564.1">
    <property type="nucleotide sequence ID" value="NZ_JBHSAX010000017.1"/>
</dbReference>
<dbReference type="EMBL" id="JBHSAX010000017">
    <property type="protein sequence ID" value="MFC3964296.1"/>
    <property type="molecule type" value="Genomic_DNA"/>
</dbReference>
<dbReference type="InterPro" id="IPR005693">
    <property type="entry name" value="Mce"/>
</dbReference>
<name>A0ABV8DXP4_9NOCA</name>
<evidence type="ECO:0000313" key="4">
    <source>
        <dbReference type="Proteomes" id="UP001595696"/>
    </source>
</evidence>
<feature type="domain" description="Mce/MlaD" evidence="1">
    <location>
        <begin position="26"/>
        <end position="98"/>
    </location>
</feature>
<dbReference type="InterPro" id="IPR052336">
    <property type="entry name" value="MlaD_Phospholipid_Transporter"/>
</dbReference>
<accession>A0ABV8DXP4</accession>
<dbReference type="Proteomes" id="UP001595696">
    <property type="component" value="Unassembled WGS sequence"/>
</dbReference>
<comment type="caution">
    <text evidence="3">The sequence shown here is derived from an EMBL/GenBank/DDBJ whole genome shotgun (WGS) entry which is preliminary data.</text>
</comment>
<evidence type="ECO:0000259" key="1">
    <source>
        <dbReference type="Pfam" id="PF02470"/>
    </source>
</evidence>
<dbReference type="NCBIfam" id="TIGR00996">
    <property type="entry name" value="Mtu_fam_mce"/>
    <property type="match status" value="1"/>
</dbReference>
<gene>
    <name evidence="3" type="ORF">ACFO0B_20105</name>
</gene>
<dbReference type="PANTHER" id="PTHR33371">
    <property type="entry name" value="INTERMEMBRANE PHOSPHOLIPID TRANSPORT SYSTEM BINDING PROTEIN MLAD-RELATED"/>
    <property type="match status" value="1"/>
</dbReference>
<organism evidence="3 4">
    <name type="scientific">Nocardia jiangsuensis</name>
    <dbReference type="NCBI Taxonomy" id="1691563"/>
    <lineage>
        <taxon>Bacteria</taxon>
        <taxon>Bacillati</taxon>
        <taxon>Actinomycetota</taxon>
        <taxon>Actinomycetes</taxon>
        <taxon>Mycobacteriales</taxon>
        <taxon>Nocardiaceae</taxon>
        <taxon>Nocardia</taxon>
    </lineage>
</organism>
<keyword evidence="4" id="KW-1185">Reference proteome</keyword>
<evidence type="ECO:0000313" key="3">
    <source>
        <dbReference type="EMBL" id="MFC3964296.1"/>
    </source>
</evidence>
<dbReference type="InterPro" id="IPR003399">
    <property type="entry name" value="Mce/MlaD"/>
</dbReference>